<dbReference type="AlphaFoldDB" id="A0AAX4PBU7"/>
<reference evidence="8 9" key="1">
    <citation type="submission" date="2024-03" db="EMBL/GenBank/DDBJ databases">
        <title>Complete genome sequence of the green alga Chloropicon roscoffensis RCC1871.</title>
        <authorList>
            <person name="Lemieux C."/>
            <person name="Pombert J.-F."/>
            <person name="Otis C."/>
            <person name="Turmel M."/>
        </authorList>
    </citation>
    <scope>NUCLEOTIDE SEQUENCE [LARGE SCALE GENOMIC DNA]</scope>
    <source>
        <strain evidence="8 9">RCC1871</strain>
    </source>
</reference>
<dbReference type="GO" id="GO:0005524">
    <property type="term" value="F:ATP binding"/>
    <property type="evidence" value="ECO:0007669"/>
    <property type="project" value="UniProtKB-KW"/>
</dbReference>
<feature type="domain" description="Protein kinase" evidence="7">
    <location>
        <begin position="274"/>
        <end position="588"/>
    </location>
</feature>
<evidence type="ECO:0000256" key="2">
    <source>
        <dbReference type="ARBA" id="ARBA00022679"/>
    </source>
</evidence>
<dbReference type="PANTHER" id="PTHR24058">
    <property type="entry name" value="DUAL SPECIFICITY PROTEIN KINASE"/>
    <property type="match status" value="1"/>
</dbReference>
<dbReference type="SMART" id="SM00220">
    <property type="entry name" value="S_TKc"/>
    <property type="match status" value="1"/>
</dbReference>
<gene>
    <name evidence="8" type="ORF">HKI87_07g50310</name>
</gene>
<evidence type="ECO:0000256" key="3">
    <source>
        <dbReference type="ARBA" id="ARBA00022741"/>
    </source>
</evidence>
<dbReference type="Gene3D" id="3.30.200.20">
    <property type="entry name" value="Phosphorylase Kinase, domain 1"/>
    <property type="match status" value="1"/>
</dbReference>
<evidence type="ECO:0000259" key="7">
    <source>
        <dbReference type="PROSITE" id="PS50011"/>
    </source>
</evidence>
<evidence type="ECO:0000313" key="8">
    <source>
        <dbReference type="EMBL" id="WZN63482.1"/>
    </source>
</evidence>
<evidence type="ECO:0000256" key="6">
    <source>
        <dbReference type="SAM" id="MobiDB-lite"/>
    </source>
</evidence>
<keyword evidence="1" id="KW-0723">Serine/threonine-protein kinase</keyword>
<dbReference type="InterPro" id="IPR000719">
    <property type="entry name" value="Prot_kinase_dom"/>
</dbReference>
<keyword evidence="3" id="KW-0547">Nucleotide-binding</keyword>
<accession>A0AAX4PBU7</accession>
<dbReference type="InterPro" id="IPR011009">
    <property type="entry name" value="Kinase-like_dom_sf"/>
</dbReference>
<dbReference type="Proteomes" id="UP001472866">
    <property type="component" value="Chromosome 07"/>
</dbReference>
<keyword evidence="4 8" id="KW-0418">Kinase</keyword>
<dbReference type="PANTHER" id="PTHR24058:SF124">
    <property type="entry name" value="PROTEIN KINASE SUPERFAMILY PROTEIN"/>
    <property type="match status" value="1"/>
</dbReference>
<feature type="region of interest" description="Disordered" evidence="6">
    <location>
        <begin position="109"/>
        <end position="149"/>
    </location>
</feature>
<keyword evidence="9" id="KW-1185">Reference proteome</keyword>
<feature type="compositionally biased region" description="Polar residues" evidence="6">
    <location>
        <begin position="122"/>
        <end position="137"/>
    </location>
</feature>
<keyword evidence="5" id="KW-0067">ATP-binding</keyword>
<keyword evidence="2" id="KW-0808">Transferase</keyword>
<proteinExistence type="predicted"/>
<evidence type="ECO:0000256" key="5">
    <source>
        <dbReference type="ARBA" id="ARBA00022840"/>
    </source>
</evidence>
<evidence type="ECO:0000256" key="1">
    <source>
        <dbReference type="ARBA" id="ARBA00022527"/>
    </source>
</evidence>
<dbReference type="GO" id="GO:0004674">
    <property type="term" value="F:protein serine/threonine kinase activity"/>
    <property type="evidence" value="ECO:0007669"/>
    <property type="project" value="UniProtKB-KW"/>
</dbReference>
<dbReference type="InterPro" id="IPR008271">
    <property type="entry name" value="Ser/Thr_kinase_AS"/>
</dbReference>
<dbReference type="Pfam" id="PF00069">
    <property type="entry name" value="Pkinase"/>
    <property type="match status" value="1"/>
</dbReference>
<dbReference type="Gene3D" id="1.10.510.10">
    <property type="entry name" value="Transferase(Phosphotransferase) domain 1"/>
    <property type="match status" value="1"/>
</dbReference>
<dbReference type="InterPro" id="IPR050494">
    <property type="entry name" value="Ser_Thr_dual-spec_kinase"/>
</dbReference>
<dbReference type="SUPFAM" id="SSF56112">
    <property type="entry name" value="Protein kinase-like (PK-like)"/>
    <property type="match status" value="1"/>
</dbReference>
<evidence type="ECO:0000256" key="4">
    <source>
        <dbReference type="ARBA" id="ARBA00022777"/>
    </source>
</evidence>
<organism evidence="8 9">
    <name type="scientific">Chloropicon roscoffensis</name>
    <dbReference type="NCBI Taxonomy" id="1461544"/>
    <lineage>
        <taxon>Eukaryota</taxon>
        <taxon>Viridiplantae</taxon>
        <taxon>Chlorophyta</taxon>
        <taxon>Chloropicophyceae</taxon>
        <taxon>Chloropicales</taxon>
        <taxon>Chloropicaceae</taxon>
        <taxon>Chloropicon</taxon>
    </lineage>
</organism>
<evidence type="ECO:0000313" key="9">
    <source>
        <dbReference type="Proteomes" id="UP001472866"/>
    </source>
</evidence>
<dbReference type="PROSITE" id="PS00108">
    <property type="entry name" value="PROTEIN_KINASE_ST"/>
    <property type="match status" value="1"/>
</dbReference>
<name>A0AAX4PBU7_9CHLO</name>
<protein>
    <submittedName>
        <fullName evidence="8">Dual specificity tyrosine-phosphorylation-regulated kinase</fullName>
    </submittedName>
</protein>
<dbReference type="EMBL" id="CP151507">
    <property type="protein sequence ID" value="WZN63482.1"/>
    <property type="molecule type" value="Genomic_DNA"/>
</dbReference>
<sequence>MGDNRDNRKEFWEEVSKGGVLAVSDAAAKTKSEWLSFAKGGFLPGCPESSKTVESPVVHYAIRSFDKREMSWFLEEEACPDAFSSPKQKLAVPRRESLLSSSFLGLSVTPTKQADPSPAAEDTNSCSGFSFPTTPSCNDEDEEPEDPHIGWAAQSPAQQLDFEASVDADAGVGFDLADHHRQQAEEFTYGSFTTSGQIGVHVAESLKRVGSKSSLTAGNDSDCSTSYQDADLGGDAGEEDVVLTLRVIKSRSKTGLEPSLDFKVDENTVVADRYKIVELLGTSTFSKVFRATDLHDENGGSVAIKIINNTKESFDAGLDEVRLLRAISDAAGGTGENFGFVEMLDYFYCREHLFIVTELLKDSLFRFQEKNQTCVKYFNLDRCRKIAVQLLTSVAQLHKIGIIHADLKPENVLLSNISAVSCKIIDLGSARFAHEGHGDLSNCQSKCYRAPEVALNMGYDEKIDVFSIGCILAELYSGKVLLPCPTTWGSQSSNQQAALIAELVSAFGAFPQDMLLSTKAPPCVTKSGLVYVANSEDNVEIILPQKVPFASRFPKDCDPQFLDFLLQLLAVDPKWRASAEEALRHPWLQQP</sequence>
<dbReference type="PROSITE" id="PS50011">
    <property type="entry name" value="PROTEIN_KINASE_DOM"/>
    <property type="match status" value="1"/>
</dbReference>